<proteinExistence type="predicted"/>
<dbReference type="Pfam" id="PF07228">
    <property type="entry name" value="SpoIIE"/>
    <property type="match status" value="1"/>
</dbReference>
<dbReference type="InterPro" id="IPR036457">
    <property type="entry name" value="PPM-type-like_dom_sf"/>
</dbReference>
<dbReference type="GO" id="GO:0016791">
    <property type="term" value="F:phosphatase activity"/>
    <property type="evidence" value="ECO:0007669"/>
    <property type="project" value="TreeGrafter"/>
</dbReference>
<dbReference type="AlphaFoldDB" id="F0JIS6"/>
<organism evidence="8 9">
    <name type="scientific">Pseudodesulfovibrio mercurii</name>
    <dbReference type="NCBI Taxonomy" id="641491"/>
    <lineage>
        <taxon>Bacteria</taxon>
        <taxon>Pseudomonadati</taxon>
        <taxon>Thermodesulfobacteriota</taxon>
        <taxon>Desulfovibrionia</taxon>
        <taxon>Desulfovibrionales</taxon>
        <taxon>Desulfovibrionaceae</taxon>
    </lineage>
</organism>
<dbReference type="Gene3D" id="3.30.450.20">
    <property type="entry name" value="PAS domain"/>
    <property type="match status" value="1"/>
</dbReference>
<name>F0JIS6_9BACT</name>
<evidence type="ECO:0000256" key="2">
    <source>
        <dbReference type="ARBA" id="ARBA00022553"/>
    </source>
</evidence>
<evidence type="ECO:0000313" key="8">
    <source>
        <dbReference type="EMBL" id="EGB15825.1"/>
    </source>
</evidence>
<evidence type="ECO:0000256" key="3">
    <source>
        <dbReference type="ARBA" id="ARBA00022679"/>
    </source>
</evidence>
<dbReference type="SUPFAM" id="SSF55874">
    <property type="entry name" value="ATPase domain of HSP90 chaperone/DNA topoisomerase II/histidine kinase"/>
    <property type="match status" value="1"/>
</dbReference>
<evidence type="ECO:0000256" key="5">
    <source>
        <dbReference type="ARBA" id="ARBA00022801"/>
    </source>
</evidence>
<keyword evidence="4" id="KW-0418">Kinase</keyword>
<dbReference type="InterPro" id="IPR001932">
    <property type="entry name" value="PPM-type_phosphatase-like_dom"/>
</dbReference>
<sequence>MKISIRVKFFVVLLAFSLGPIFVSRGLMSRASNNVIKETGDQTRRELLGIVSDEFRYTASSLLDLLERGSEVMRLATLGVARVVDGVLALPSPEDGPEPFLANDFGDPDLTPPDAARRQGYSRRTMGNRQQLIQVSFDHPTFHLPHMLDERAVEPEMHRLLLAMPEIRAIFRNLPQAPFWINVAMESGVMMTYPGHGRLPAMYDARTQDWYVKVREANAFQWFHSVDPATRYVVNKVVYPLRDASGRFLGAVSIDIPTHSMMADEQLEARWGGEVRTFLVERIPEGSPTEKGLPILVQREPNEQGRHHWMSAVEQEWLTFDEPVGYEVLLHAMDTRDSGVVDVSYEGEPSLCAFASTEVVSLLVIAPKTVAAKLPDEVAASLQSLFAEVRAMSSVVSGAMLIITGLIAWFGSRAITKPIYAIVEVARKLTRGDFGARIEHHTGDERDDLINSINEMGPQLKELMHLNRVMEVAQEVQRLLLPGAEPELAGYDISGGILYCDKTGGDYYDFLKVCPADHAPCLAVVIGDVSGHGVPSALVMATARGQLHTLSDIEMAPHERVGTINRVLSRDLDGTGRFLTLFYLQLTADSNQVQWVRAGHDPAIRYNPATDVFGELHGEGIPLGVIENYAYATSGTTLEGGEVLVMATDGVWEARNADGEMFGKQRMLAIIRESAHKSAEGIRLAMMAAVEAFQGNGQEDDIAVVVVKREADGKSMARHSISFRMTNKQNCFKCFQPKVEAFGIEHGLHPKIIFHLTLVLDELITNIISYGYADFDEHPIDATIVLQGEDLIIRVEDDSEPFNILEAPEPELDVPLEDRTKPVGGLGIHLIKNMVHGIHYKRENGKNVLTLHKNIGKTHCPVQG</sequence>
<dbReference type="SUPFAM" id="SSF158472">
    <property type="entry name" value="HAMP domain-like"/>
    <property type="match status" value="1"/>
</dbReference>
<evidence type="ECO:0000259" key="7">
    <source>
        <dbReference type="PROSITE" id="PS50885"/>
    </source>
</evidence>
<comment type="subcellular location">
    <subcellularLocation>
        <location evidence="1">Membrane</location>
    </subcellularLocation>
</comment>
<dbReference type="STRING" id="641491.DND132_2622"/>
<dbReference type="CDD" id="cd06225">
    <property type="entry name" value="HAMP"/>
    <property type="match status" value="1"/>
</dbReference>
<dbReference type="KEGG" id="ddn:DND132_2622"/>
<dbReference type="HOGENOM" id="CLU_020306_1_0_7"/>
<dbReference type="eggNOG" id="COG2208">
    <property type="taxonomic scope" value="Bacteria"/>
</dbReference>
<dbReference type="Proteomes" id="UP000007845">
    <property type="component" value="Chromosome"/>
</dbReference>
<protein>
    <submittedName>
        <fullName evidence="8">Protein serine/threonine phosphatase with extracellular sensor</fullName>
    </submittedName>
</protein>
<dbReference type="SMR" id="F0JIS6"/>
<keyword evidence="2" id="KW-0597">Phosphoprotein</keyword>
<evidence type="ECO:0000313" key="9">
    <source>
        <dbReference type="Proteomes" id="UP000007845"/>
    </source>
</evidence>
<dbReference type="Gene3D" id="3.30.565.10">
    <property type="entry name" value="Histidine kinase-like ATPase, C-terminal domain"/>
    <property type="match status" value="1"/>
</dbReference>
<dbReference type="GO" id="GO:0016020">
    <property type="term" value="C:membrane"/>
    <property type="evidence" value="ECO:0007669"/>
    <property type="project" value="UniProtKB-SubCell"/>
</dbReference>
<reference evidence="8 9" key="1">
    <citation type="journal article" date="2011" name="J. Bacteriol.">
        <title>Genome sequence of the mercury-methylating strain Desulfovibrio desulfuricans ND132.</title>
        <authorList>
            <person name="Brown S.D."/>
            <person name="Gilmour C.C."/>
            <person name="Kucken A.M."/>
            <person name="Wall J.D."/>
            <person name="Elias D.A."/>
            <person name="Brandt C.C."/>
            <person name="Podar M."/>
            <person name="Chertkov O."/>
            <person name="Held B."/>
            <person name="Bruce D.C."/>
            <person name="Detter J.C."/>
            <person name="Tapia R."/>
            <person name="Han C.S."/>
            <person name="Goodwin L.A."/>
            <person name="Cheng J.F."/>
            <person name="Pitluck S."/>
            <person name="Woyke T."/>
            <person name="Mikhailova N."/>
            <person name="Ivanova N.N."/>
            <person name="Han J."/>
            <person name="Lucas S."/>
            <person name="Lapidus A.L."/>
            <person name="Land M.L."/>
            <person name="Hauser L.J."/>
            <person name="Palumbo A.V."/>
        </authorList>
    </citation>
    <scope>NUCLEOTIDE SEQUENCE [LARGE SCALE GENOMIC DNA]</scope>
    <source>
        <strain evidence="8 9">ND132</strain>
    </source>
</reference>
<feature type="domain" description="HAMP" evidence="7">
    <location>
        <begin position="413"/>
        <end position="465"/>
    </location>
</feature>
<dbReference type="Gene3D" id="3.60.40.10">
    <property type="entry name" value="PPM-type phosphatase domain"/>
    <property type="match status" value="1"/>
</dbReference>
<dbReference type="EMBL" id="CP003220">
    <property type="protein sequence ID" value="EGB15825.1"/>
    <property type="molecule type" value="Genomic_DNA"/>
</dbReference>
<dbReference type="GO" id="GO:0016301">
    <property type="term" value="F:kinase activity"/>
    <property type="evidence" value="ECO:0007669"/>
    <property type="project" value="UniProtKB-KW"/>
</dbReference>
<dbReference type="SMART" id="SM00331">
    <property type="entry name" value="PP2C_SIG"/>
    <property type="match status" value="1"/>
</dbReference>
<dbReference type="InterPro" id="IPR036890">
    <property type="entry name" value="HATPase_C_sf"/>
</dbReference>
<dbReference type="PANTHER" id="PTHR43156:SF2">
    <property type="entry name" value="STAGE II SPORULATION PROTEIN E"/>
    <property type="match status" value="1"/>
</dbReference>
<dbReference type="SMART" id="SM00304">
    <property type="entry name" value="HAMP"/>
    <property type="match status" value="1"/>
</dbReference>
<evidence type="ECO:0000256" key="6">
    <source>
        <dbReference type="SAM" id="MobiDB-lite"/>
    </source>
</evidence>
<dbReference type="SUPFAM" id="SSF81606">
    <property type="entry name" value="PP2C-like"/>
    <property type="match status" value="1"/>
</dbReference>
<gene>
    <name evidence="8" type="ORF">DND132_2622</name>
</gene>
<keyword evidence="5" id="KW-0378">Hydrolase</keyword>
<dbReference type="GO" id="GO:0007165">
    <property type="term" value="P:signal transduction"/>
    <property type="evidence" value="ECO:0007669"/>
    <property type="project" value="InterPro"/>
</dbReference>
<dbReference type="InterPro" id="IPR003594">
    <property type="entry name" value="HATPase_dom"/>
</dbReference>
<dbReference type="eggNOG" id="COG2972">
    <property type="taxonomic scope" value="Bacteria"/>
</dbReference>
<dbReference type="eggNOG" id="COG2172">
    <property type="taxonomic scope" value="Bacteria"/>
</dbReference>
<evidence type="ECO:0000256" key="1">
    <source>
        <dbReference type="ARBA" id="ARBA00004370"/>
    </source>
</evidence>
<dbReference type="InterPro" id="IPR003660">
    <property type="entry name" value="HAMP_dom"/>
</dbReference>
<accession>F0JIS6</accession>
<dbReference type="CDD" id="cd18773">
    <property type="entry name" value="PDC1_HK_sensor"/>
    <property type="match status" value="1"/>
</dbReference>
<dbReference type="Pfam" id="PF13581">
    <property type="entry name" value="HATPase_c_2"/>
    <property type="match status" value="1"/>
</dbReference>
<dbReference type="OrthoDB" id="343514at2"/>
<evidence type="ECO:0000256" key="4">
    <source>
        <dbReference type="ARBA" id="ARBA00022777"/>
    </source>
</evidence>
<keyword evidence="9" id="KW-1185">Reference proteome</keyword>
<keyword evidence="3" id="KW-0808">Transferase</keyword>
<dbReference type="CDD" id="cd16936">
    <property type="entry name" value="HATPase_RsbW-like"/>
    <property type="match status" value="1"/>
</dbReference>
<feature type="region of interest" description="Disordered" evidence="6">
    <location>
        <begin position="98"/>
        <end position="118"/>
    </location>
</feature>
<dbReference type="Pfam" id="PF00672">
    <property type="entry name" value="HAMP"/>
    <property type="match status" value="1"/>
</dbReference>
<dbReference type="PROSITE" id="PS50885">
    <property type="entry name" value="HAMP"/>
    <property type="match status" value="1"/>
</dbReference>
<dbReference type="InterPro" id="IPR052016">
    <property type="entry name" value="Bact_Sigma-Reg"/>
</dbReference>
<dbReference type="Gene3D" id="6.10.340.10">
    <property type="match status" value="1"/>
</dbReference>
<dbReference type="RefSeq" id="WP_014323251.1">
    <property type="nucleotide sequence ID" value="NC_016803.1"/>
</dbReference>
<dbReference type="PANTHER" id="PTHR43156">
    <property type="entry name" value="STAGE II SPORULATION PROTEIN E-RELATED"/>
    <property type="match status" value="1"/>
</dbReference>